<protein>
    <submittedName>
        <fullName evidence="6">Glycosyltransferase</fullName>
    </submittedName>
</protein>
<comment type="caution">
    <text evidence="6">The sequence shown here is derived from an EMBL/GenBank/DDBJ whole genome shotgun (WGS) entry which is preliminary data.</text>
</comment>
<dbReference type="GO" id="GO:0016758">
    <property type="term" value="F:hexosyltransferase activity"/>
    <property type="evidence" value="ECO:0007669"/>
    <property type="project" value="InterPro"/>
</dbReference>
<dbReference type="Gene3D" id="3.40.50.2000">
    <property type="entry name" value="Glycogen Phosphorylase B"/>
    <property type="match status" value="1"/>
</dbReference>
<organism evidence="6 7">
    <name type="scientific">Bacillus yapensis</name>
    <dbReference type="NCBI Taxonomy" id="2492960"/>
    <lineage>
        <taxon>Bacteria</taxon>
        <taxon>Bacillati</taxon>
        <taxon>Bacillota</taxon>
        <taxon>Bacilli</taxon>
        <taxon>Bacillales</taxon>
        <taxon>Bacillaceae</taxon>
        <taxon>Bacillus</taxon>
    </lineage>
</organism>
<accession>A0A3S0KL62</accession>
<dbReference type="Pfam" id="PF06925">
    <property type="entry name" value="MGDG_synth"/>
    <property type="match status" value="1"/>
</dbReference>
<keyword evidence="3 6" id="KW-0808">Transferase</keyword>
<name>A0A3S0KL62_9BACI</name>
<feature type="domain" description="Diacylglycerol glucosyltransferase N-terminal" evidence="5">
    <location>
        <begin position="17"/>
        <end position="177"/>
    </location>
</feature>
<dbReference type="Proteomes" id="UP000271374">
    <property type="component" value="Unassembled WGS sequence"/>
</dbReference>
<proteinExistence type="inferred from homology"/>
<dbReference type="SUPFAM" id="SSF53756">
    <property type="entry name" value="UDP-Glycosyltransferase/glycogen phosphorylase"/>
    <property type="match status" value="1"/>
</dbReference>
<evidence type="ECO:0000313" key="7">
    <source>
        <dbReference type="Proteomes" id="UP000271374"/>
    </source>
</evidence>
<dbReference type="PANTHER" id="PTHR43025">
    <property type="entry name" value="MONOGALACTOSYLDIACYLGLYCEROL SYNTHASE"/>
    <property type="match status" value="1"/>
</dbReference>
<feature type="domain" description="Glycosyl transferase family 1" evidence="4">
    <location>
        <begin position="201"/>
        <end position="345"/>
    </location>
</feature>
<dbReference type="RefSeq" id="WP_126409677.1">
    <property type="nucleotide sequence ID" value="NZ_RXNT01000013.1"/>
</dbReference>
<keyword evidence="7" id="KW-1185">Reference proteome</keyword>
<dbReference type="InterPro" id="IPR009695">
    <property type="entry name" value="Diacylglyc_glucosyltr_N"/>
</dbReference>
<dbReference type="GO" id="GO:0009247">
    <property type="term" value="P:glycolipid biosynthetic process"/>
    <property type="evidence" value="ECO:0007669"/>
    <property type="project" value="InterPro"/>
</dbReference>
<gene>
    <name evidence="6" type="ORF">EKG37_15460</name>
</gene>
<dbReference type="AlphaFoldDB" id="A0A3S0KL62"/>
<dbReference type="EMBL" id="RXNT01000013">
    <property type="protein sequence ID" value="RTR29129.1"/>
    <property type="molecule type" value="Genomic_DNA"/>
</dbReference>
<evidence type="ECO:0000313" key="6">
    <source>
        <dbReference type="EMBL" id="RTR29129.1"/>
    </source>
</evidence>
<dbReference type="InterPro" id="IPR001296">
    <property type="entry name" value="Glyco_trans_1"/>
</dbReference>
<dbReference type="InterPro" id="IPR050519">
    <property type="entry name" value="Glycosyltransf_28_UgtP"/>
</dbReference>
<reference evidence="6 7" key="1">
    <citation type="submission" date="2018-12" db="EMBL/GenBank/DDBJ databases">
        <title>Bacillus yapensis draft genome sequence.</title>
        <authorList>
            <person name="Yu L."/>
            <person name="Xu X."/>
            <person name="Tang X."/>
        </authorList>
    </citation>
    <scope>NUCLEOTIDE SEQUENCE [LARGE SCALE GENOMIC DNA]</scope>
    <source>
        <strain evidence="6 7">XXST-01</strain>
    </source>
</reference>
<comment type="similarity">
    <text evidence="1">Belongs to the glycosyltransferase 28 family.</text>
</comment>
<keyword evidence="2" id="KW-0328">Glycosyltransferase</keyword>
<dbReference type="GO" id="GO:0016020">
    <property type="term" value="C:membrane"/>
    <property type="evidence" value="ECO:0007669"/>
    <property type="project" value="GOC"/>
</dbReference>
<evidence type="ECO:0000259" key="4">
    <source>
        <dbReference type="Pfam" id="PF00534"/>
    </source>
</evidence>
<evidence type="ECO:0000256" key="2">
    <source>
        <dbReference type="ARBA" id="ARBA00022676"/>
    </source>
</evidence>
<evidence type="ECO:0000256" key="3">
    <source>
        <dbReference type="ARBA" id="ARBA00022679"/>
    </source>
</evidence>
<sequence>MKKPKILILTANYGNGHLQVARALQERFLIAKADVCVRNMFQETNPRLNEWTRKLYLKSFTKGGKHLYRLFYYSSQEITKRQNLMLFPYGYSTLRKIIDEEQPDAIINTYPSYAVEYFSTKINHAPPTYTVITDYCLHHAWIQPSIAKYYVATQHLKNLLINHDIDPNKIAVTGIPVEKQFEHSHSRKSLIDKYQLNANLKTVLIVAGAYGVSKEIKYICDELRKEKGMQILVVCGKNQQLFHQLETKYQQENRVRVFGYVNQMAELFELATCVVTKPGGIILSEAVVKNVPIVLLGATPGQERENALFFQSHGAAIFCEKWEQLVAEIQQLVTDDEKLKEMKAAVTSLLSPQAAGKIVTDVLETYDWKVTQSELKG</sequence>
<dbReference type="OrthoDB" id="9815663at2"/>
<dbReference type="Pfam" id="PF00534">
    <property type="entry name" value="Glycos_transf_1"/>
    <property type="match status" value="1"/>
</dbReference>
<evidence type="ECO:0000256" key="1">
    <source>
        <dbReference type="ARBA" id="ARBA00006962"/>
    </source>
</evidence>
<evidence type="ECO:0000259" key="5">
    <source>
        <dbReference type="Pfam" id="PF06925"/>
    </source>
</evidence>
<dbReference type="PANTHER" id="PTHR43025:SF3">
    <property type="entry name" value="MONOGALACTOSYLDIACYLGLYCEROL SYNTHASE 1, CHLOROPLASTIC"/>
    <property type="match status" value="1"/>
</dbReference>